<sequence length="52" mass="6116">MYRPKDWKNPYPKTREKLGDTFTDWLFSADYKAFEAGADAMLEGLKAEGWRL</sequence>
<dbReference type="AlphaFoldDB" id="A0A0F8XBV4"/>
<feature type="non-terminal residue" evidence="1">
    <location>
        <position position="52"/>
    </location>
</feature>
<evidence type="ECO:0000313" key="1">
    <source>
        <dbReference type="EMBL" id="KKK66642.1"/>
    </source>
</evidence>
<dbReference type="EMBL" id="LAZR01059984">
    <property type="protein sequence ID" value="KKK66642.1"/>
    <property type="molecule type" value="Genomic_DNA"/>
</dbReference>
<comment type="caution">
    <text evidence="1">The sequence shown here is derived from an EMBL/GenBank/DDBJ whole genome shotgun (WGS) entry which is preliminary data.</text>
</comment>
<reference evidence="1" key="1">
    <citation type="journal article" date="2015" name="Nature">
        <title>Complex archaea that bridge the gap between prokaryotes and eukaryotes.</title>
        <authorList>
            <person name="Spang A."/>
            <person name="Saw J.H."/>
            <person name="Jorgensen S.L."/>
            <person name="Zaremba-Niedzwiedzka K."/>
            <person name="Martijn J."/>
            <person name="Lind A.E."/>
            <person name="van Eijk R."/>
            <person name="Schleper C."/>
            <person name="Guy L."/>
            <person name="Ettema T.J."/>
        </authorList>
    </citation>
    <scope>NUCLEOTIDE SEQUENCE</scope>
</reference>
<name>A0A0F8XBV4_9ZZZZ</name>
<organism evidence="1">
    <name type="scientific">marine sediment metagenome</name>
    <dbReference type="NCBI Taxonomy" id="412755"/>
    <lineage>
        <taxon>unclassified sequences</taxon>
        <taxon>metagenomes</taxon>
        <taxon>ecological metagenomes</taxon>
    </lineage>
</organism>
<proteinExistence type="predicted"/>
<accession>A0A0F8XBV4</accession>
<protein>
    <submittedName>
        <fullName evidence="1">Uncharacterized protein</fullName>
    </submittedName>
</protein>
<gene>
    <name evidence="1" type="ORF">LCGC14_2962010</name>
</gene>